<dbReference type="Gene3D" id="3.40.50.1820">
    <property type="entry name" value="alpha/beta hydrolase"/>
    <property type="match status" value="1"/>
</dbReference>
<dbReference type="InterPro" id="IPR029058">
    <property type="entry name" value="AB_hydrolase_fold"/>
</dbReference>
<evidence type="ECO:0000313" key="3">
    <source>
        <dbReference type="Proteomes" id="UP000182769"/>
    </source>
</evidence>
<proteinExistence type="predicted"/>
<sequence length="341" mass="37938">MRQMFKFKLFRVLLVCVLALLCWTASRFFEFGVEGVGAHKSISFQHGTDVLSGTLIMPSGVASPPFVILVHGDGPQDRWSNDGYVPLVRYLVSKGIAVFSWDKPGVGLSTGNWFAQTMQDRANESAAAMQRLRAVPELKLSEGGFLGFSQAGWVVPEASRLVNADFVALVGAAINWRNQSLYYTGERLTLAGSSTEVIAKAQAQDALEFDQQFSIEMAKQPCASVCDRSDFERRNSLSDAQKSISQMLSPTLLLMGAQDRNVDHNESVEVWRREFPKDVASCIKQIPYATHGLLRSELFDYQLTSQWPTWKQIAFVILGRYAYSPSALESIAVWIKEQSCS</sequence>
<dbReference type="EMBL" id="CYHG01000002">
    <property type="protein sequence ID" value="CUB02849.1"/>
    <property type="molecule type" value="Genomic_DNA"/>
</dbReference>
<feature type="domain" description="Serine aminopeptidase S33" evidence="1">
    <location>
        <begin position="67"/>
        <end position="293"/>
    </location>
</feature>
<dbReference type="GO" id="GO:0052689">
    <property type="term" value="F:carboxylic ester hydrolase activity"/>
    <property type="evidence" value="ECO:0007669"/>
    <property type="project" value="TreeGrafter"/>
</dbReference>
<dbReference type="InterPro" id="IPR053145">
    <property type="entry name" value="AB_hydrolase_Est10"/>
</dbReference>
<dbReference type="Proteomes" id="UP000182769">
    <property type="component" value="Unassembled WGS sequence"/>
</dbReference>
<keyword evidence="3" id="KW-1185">Reference proteome</keyword>
<dbReference type="PANTHER" id="PTHR43265">
    <property type="entry name" value="ESTERASE ESTD"/>
    <property type="match status" value="1"/>
</dbReference>
<gene>
    <name evidence="2" type="ORF">Ga0061065_102186</name>
</gene>
<name>A0A0K6IIC0_9GAMM</name>
<evidence type="ECO:0000313" key="2">
    <source>
        <dbReference type="EMBL" id="CUB02849.1"/>
    </source>
</evidence>
<dbReference type="Pfam" id="PF12146">
    <property type="entry name" value="Hydrolase_4"/>
    <property type="match status" value="1"/>
</dbReference>
<accession>A0A0K6IIC0</accession>
<protein>
    <submittedName>
        <fullName evidence="2">Alpha/beta hydrolase family</fullName>
    </submittedName>
</protein>
<reference evidence="3" key="1">
    <citation type="submission" date="2015-08" db="EMBL/GenBank/DDBJ databases">
        <authorList>
            <person name="Varghese N."/>
        </authorList>
    </citation>
    <scope>NUCLEOTIDE SEQUENCE [LARGE SCALE GENOMIC DNA]</scope>
    <source>
        <strain evidence="3">JCM 18476</strain>
    </source>
</reference>
<dbReference type="SUPFAM" id="SSF53474">
    <property type="entry name" value="alpha/beta-Hydrolases"/>
    <property type="match status" value="1"/>
</dbReference>
<organism evidence="2 3">
    <name type="scientific">Marinomonas fungiae</name>
    <dbReference type="NCBI Taxonomy" id="1137284"/>
    <lineage>
        <taxon>Bacteria</taxon>
        <taxon>Pseudomonadati</taxon>
        <taxon>Pseudomonadota</taxon>
        <taxon>Gammaproteobacteria</taxon>
        <taxon>Oceanospirillales</taxon>
        <taxon>Oceanospirillaceae</taxon>
        <taxon>Marinomonas</taxon>
    </lineage>
</organism>
<dbReference type="PANTHER" id="PTHR43265:SF1">
    <property type="entry name" value="ESTERASE ESTD"/>
    <property type="match status" value="1"/>
</dbReference>
<dbReference type="InterPro" id="IPR022742">
    <property type="entry name" value="Hydrolase_4"/>
</dbReference>
<dbReference type="AlphaFoldDB" id="A0A0K6IIC0"/>
<keyword evidence="2" id="KW-0378">Hydrolase</keyword>
<dbReference type="STRING" id="1137284.GCA_001418205_00691"/>
<evidence type="ECO:0000259" key="1">
    <source>
        <dbReference type="Pfam" id="PF12146"/>
    </source>
</evidence>